<feature type="domain" description="TonB-dependent receptor plug" evidence="16">
    <location>
        <begin position="112"/>
        <end position="218"/>
    </location>
</feature>
<dbReference type="InterPro" id="IPR012910">
    <property type="entry name" value="Plug_dom"/>
</dbReference>
<keyword evidence="2 12" id="KW-0813">Transport</keyword>
<evidence type="ECO:0000256" key="12">
    <source>
        <dbReference type="PROSITE-ProRule" id="PRU01360"/>
    </source>
</evidence>
<evidence type="ECO:0000256" key="4">
    <source>
        <dbReference type="ARBA" id="ARBA00022496"/>
    </source>
</evidence>
<keyword evidence="7" id="KW-0408">Iron</keyword>
<dbReference type="InterPro" id="IPR036942">
    <property type="entry name" value="Beta-barrel_TonB_sf"/>
</dbReference>
<organism evidence="17 18">
    <name type="scientific">Sediminitomix flava</name>
    <dbReference type="NCBI Taxonomy" id="379075"/>
    <lineage>
        <taxon>Bacteria</taxon>
        <taxon>Pseudomonadati</taxon>
        <taxon>Bacteroidota</taxon>
        <taxon>Cytophagia</taxon>
        <taxon>Cytophagales</taxon>
        <taxon>Flammeovirgaceae</taxon>
        <taxon>Sediminitomix</taxon>
    </lineage>
</organism>
<comment type="subcellular location">
    <subcellularLocation>
        <location evidence="1 12">Cell outer membrane</location>
        <topology evidence="1 12">Multi-pass membrane protein</topology>
    </subcellularLocation>
</comment>
<protein>
    <submittedName>
        <fullName evidence="17">Outer membrane receptor for Fe3+-dicitrate</fullName>
    </submittedName>
</protein>
<feature type="domain" description="TonB-dependent receptor-like beta-barrel" evidence="15">
    <location>
        <begin position="292"/>
        <end position="723"/>
    </location>
</feature>
<keyword evidence="6 14" id="KW-0732">Signal</keyword>
<keyword evidence="8" id="KW-0406">Ion transport</keyword>
<comment type="similarity">
    <text evidence="12 13">Belongs to the TonB-dependent receptor family.</text>
</comment>
<evidence type="ECO:0000313" key="17">
    <source>
        <dbReference type="EMBL" id="PWJ35996.1"/>
    </source>
</evidence>
<dbReference type="Pfam" id="PF07715">
    <property type="entry name" value="Plug"/>
    <property type="match status" value="1"/>
</dbReference>
<dbReference type="Gene3D" id="2.170.130.10">
    <property type="entry name" value="TonB-dependent receptor, plug domain"/>
    <property type="match status" value="1"/>
</dbReference>
<dbReference type="EMBL" id="QGDO01000009">
    <property type="protein sequence ID" value="PWJ35996.1"/>
    <property type="molecule type" value="Genomic_DNA"/>
</dbReference>
<evidence type="ECO:0000256" key="11">
    <source>
        <dbReference type="ARBA" id="ARBA00023237"/>
    </source>
</evidence>
<evidence type="ECO:0000313" key="18">
    <source>
        <dbReference type="Proteomes" id="UP000245535"/>
    </source>
</evidence>
<keyword evidence="3 12" id="KW-1134">Transmembrane beta strand</keyword>
<evidence type="ECO:0000256" key="10">
    <source>
        <dbReference type="ARBA" id="ARBA00023136"/>
    </source>
</evidence>
<evidence type="ECO:0000256" key="13">
    <source>
        <dbReference type="RuleBase" id="RU003357"/>
    </source>
</evidence>
<dbReference type="Pfam" id="PF00593">
    <property type="entry name" value="TonB_dep_Rec_b-barrel"/>
    <property type="match status" value="1"/>
</dbReference>
<dbReference type="Gene3D" id="2.40.170.20">
    <property type="entry name" value="TonB-dependent receptor, beta-barrel domain"/>
    <property type="match status" value="1"/>
</dbReference>
<keyword evidence="18" id="KW-1185">Reference proteome</keyword>
<dbReference type="Gene3D" id="2.60.40.1120">
    <property type="entry name" value="Carboxypeptidase-like, regulatory domain"/>
    <property type="match status" value="1"/>
</dbReference>
<gene>
    <name evidence="17" type="ORF">BC781_1099</name>
</gene>
<proteinExistence type="inferred from homology"/>
<keyword evidence="10 12" id="KW-0472">Membrane</keyword>
<keyword evidence="4" id="KW-0410">Iron transport</keyword>
<comment type="caution">
    <text evidence="17">The sequence shown here is derived from an EMBL/GenBank/DDBJ whole genome shotgun (WGS) entry which is preliminary data.</text>
</comment>
<dbReference type="InterPro" id="IPR039426">
    <property type="entry name" value="TonB-dep_rcpt-like"/>
</dbReference>
<dbReference type="Proteomes" id="UP000245535">
    <property type="component" value="Unassembled WGS sequence"/>
</dbReference>
<feature type="signal peptide" evidence="14">
    <location>
        <begin position="1"/>
        <end position="19"/>
    </location>
</feature>
<evidence type="ECO:0000256" key="5">
    <source>
        <dbReference type="ARBA" id="ARBA00022692"/>
    </source>
</evidence>
<evidence type="ECO:0000259" key="16">
    <source>
        <dbReference type="Pfam" id="PF07715"/>
    </source>
</evidence>
<evidence type="ECO:0000256" key="6">
    <source>
        <dbReference type="ARBA" id="ARBA00022729"/>
    </source>
</evidence>
<name>A0A315Z2I4_SEDFL</name>
<evidence type="ECO:0000256" key="7">
    <source>
        <dbReference type="ARBA" id="ARBA00023004"/>
    </source>
</evidence>
<keyword evidence="11 12" id="KW-0998">Cell outer membrane</keyword>
<dbReference type="GO" id="GO:0009279">
    <property type="term" value="C:cell outer membrane"/>
    <property type="evidence" value="ECO:0007669"/>
    <property type="project" value="UniProtKB-SubCell"/>
</dbReference>
<dbReference type="PANTHER" id="PTHR32552:SF68">
    <property type="entry name" value="FERRICHROME OUTER MEMBRANE TRANSPORTER_PHAGE RECEPTOR"/>
    <property type="match status" value="1"/>
</dbReference>
<sequence length="757" mass="84480">MKSLNLIILFVFTSIISFAQELVKGTITDQSNNPLVGVTIINSATEKGTTTDIDGVFSLEVEKGNELQISSVGFIAQKIIFNGKELTITLEEDRRELNTVVVSASRDAQLRKDIPVAISTVSAQLLDETKASSLDQVLSKTPGVLMVDLGSEQHMMAVRQPISTKSLFLYLEDGLPVRPNGIFNHNALIEMNMAMLDRVEVIRGPASSMYGSEAIGGAMNFISQRPTSDFEGAFSVRGDNQGYLRTDGRVSGKTKDGKLGYSLGTYYAERNDGFLDHSDFHKLAVSLALDYQISEQTVLETNTTYIDYRSDMGSSVDSTNFYERNYESSHTFTERVLDVFRTSATLKHTWSESSNTFAKAFYRSNTLGQIPSYRVKNNWSDLTVATGEINESAFESYGAIVQHNQKLAFLNSTLRAGLSLDYSPTTFWANQIDVTRDESGRYIDYSENGIELTNYDVKLTNKAAYLQYEMNPVKNLQIVAGLRYDHFTYDYKNNLSAEAFSGAPDSKDTFEAFTPKLGLTYDFGKGIGAYANYSVGFVPPQVSELYRGVKVPVLDPATYSNYEVGAWYELPNNLGYFEMALYQMIGEDEIVSVIDTEGNAVNQNAGETLHQGIEYSLKIFPVRDLELRFGGTSATHVYEEFVEKGTDFSGNDMSYAPKFISNSEITYRPSQLKGARIALEWQHVSPYFMDQANTVSYSGYDLLNLRLGYAYKGFDLWLNMMNLGDTMYATRASRTSWGYAYNVGAPRTFQVGLGYSF</sequence>
<accession>A0A315Z2I4</accession>
<dbReference type="GO" id="GO:0015344">
    <property type="term" value="F:siderophore uptake transmembrane transporter activity"/>
    <property type="evidence" value="ECO:0007669"/>
    <property type="project" value="TreeGrafter"/>
</dbReference>
<dbReference type="PANTHER" id="PTHR32552">
    <property type="entry name" value="FERRICHROME IRON RECEPTOR-RELATED"/>
    <property type="match status" value="1"/>
</dbReference>
<dbReference type="RefSeq" id="WP_109622311.1">
    <property type="nucleotide sequence ID" value="NZ_QGDO01000009.1"/>
</dbReference>
<keyword evidence="9 13" id="KW-0798">TonB box</keyword>
<keyword evidence="17" id="KW-0675">Receptor</keyword>
<dbReference type="InterPro" id="IPR008969">
    <property type="entry name" value="CarboxyPept-like_regulatory"/>
</dbReference>
<reference evidence="17 18" key="1">
    <citation type="submission" date="2018-03" db="EMBL/GenBank/DDBJ databases">
        <title>Genomic Encyclopedia of Archaeal and Bacterial Type Strains, Phase II (KMG-II): from individual species to whole genera.</title>
        <authorList>
            <person name="Goeker M."/>
        </authorList>
    </citation>
    <scope>NUCLEOTIDE SEQUENCE [LARGE SCALE GENOMIC DNA]</scope>
    <source>
        <strain evidence="17 18">DSM 28229</strain>
    </source>
</reference>
<keyword evidence="5 12" id="KW-0812">Transmembrane</keyword>
<dbReference type="OrthoDB" id="9782587at2"/>
<feature type="chain" id="PRO_5016321652" evidence="14">
    <location>
        <begin position="20"/>
        <end position="757"/>
    </location>
</feature>
<dbReference type="PROSITE" id="PS52016">
    <property type="entry name" value="TONB_DEPENDENT_REC_3"/>
    <property type="match status" value="1"/>
</dbReference>
<dbReference type="SUPFAM" id="SSF49464">
    <property type="entry name" value="Carboxypeptidase regulatory domain-like"/>
    <property type="match status" value="1"/>
</dbReference>
<evidence type="ECO:0000259" key="15">
    <source>
        <dbReference type="Pfam" id="PF00593"/>
    </source>
</evidence>
<evidence type="ECO:0000256" key="3">
    <source>
        <dbReference type="ARBA" id="ARBA00022452"/>
    </source>
</evidence>
<dbReference type="SUPFAM" id="SSF56935">
    <property type="entry name" value="Porins"/>
    <property type="match status" value="1"/>
</dbReference>
<dbReference type="InterPro" id="IPR010917">
    <property type="entry name" value="TonB_rcpt_CS"/>
</dbReference>
<dbReference type="CDD" id="cd01347">
    <property type="entry name" value="ligand_gated_channel"/>
    <property type="match status" value="1"/>
</dbReference>
<evidence type="ECO:0000256" key="2">
    <source>
        <dbReference type="ARBA" id="ARBA00022448"/>
    </source>
</evidence>
<evidence type="ECO:0000256" key="8">
    <source>
        <dbReference type="ARBA" id="ARBA00023065"/>
    </source>
</evidence>
<evidence type="ECO:0000256" key="1">
    <source>
        <dbReference type="ARBA" id="ARBA00004571"/>
    </source>
</evidence>
<dbReference type="AlphaFoldDB" id="A0A315Z2I4"/>
<dbReference type="Pfam" id="PF13715">
    <property type="entry name" value="CarbopepD_reg_2"/>
    <property type="match status" value="1"/>
</dbReference>
<dbReference type="PROSITE" id="PS01156">
    <property type="entry name" value="TONB_DEPENDENT_REC_2"/>
    <property type="match status" value="1"/>
</dbReference>
<dbReference type="InterPro" id="IPR037066">
    <property type="entry name" value="Plug_dom_sf"/>
</dbReference>
<evidence type="ECO:0000256" key="14">
    <source>
        <dbReference type="SAM" id="SignalP"/>
    </source>
</evidence>
<evidence type="ECO:0000256" key="9">
    <source>
        <dbReference type="ARBA" id="ARBA00023077"/>
    </source>
</evidence>
<dbReference type="InterPro" id="IPR000531">
    <property type="entry name" value="Beta-barrel_TonB"/>
</dbReference>